<keyword evidence="3" id="KW-1185">Reference proteome</keyword>
<dbReference type="EMBL" id="OZ034818">
    <property type="protein sequence ID" value="CAL1387594.1"/>
    <property type="molecule type" value="Genomic_DNA"/>
</dbReference>
<accession>A0AAV2EP80</accession>
<dbReference type="Proteomes" id="UP001497516">
    <property type="component" value="Chromosome 5"/>
</dbReference>
<organism evidence="2 3">
    <name type="scientific">Linum trigynum</name>
    <dbReference type="NCBI Taxonomy" id="586398"/>
    <lineage>
        <taxon>Eukaryota</taxon>
        <taxon>Viridiplantae</taxon>
        <taxon>Streptophyta</taxon>
        <taxon>Embryophyta</taxon>
        <taxon>Tracheophyta</taxon>
        <taxon>Spermatophyta</taxon>
        <taxon>Magnoliopsida</taxon>
        <taxon>eudicotyledons</taxon>
        <taxon>Gunneridae</taxon>
        <taxon>Pentapetalae</taxon>
        <taxon>rosids</taxon>
        <taxon>fabids</taxon>
        <taxon>Malpighiales</taxon>
        <taxon>Linaceae</taxon>
        <taxon>Linum</taxon>
    </lineage>
</organism>
<feature type="compositionally biased region" description="Low complexity" evidence="1">
    <location>
        <begin position="14"/>
        <end position="37"/>
    </location>
</feature>
<evidence type="ECO:0000256" key="1">
    <source>
        <dbReference type="SAM" id="MobiDB-lite"/>
    </source>
</evidence>
<feature type="region of interest" description="Disordered" evidence="1">
    <location>
        <begin position="1"/>
        <end position="42"/>
    </location>
</feature>
<proteinExistence type="predicted"/>
<sequence>MDAQQLVPLPLDASPEPSSEGSTPTSGSGSSKTGLESVPKKQKVSCYKVAAAATRSPMVMVAAMVIKYHGRFVVLAFWEENQITGVCGNSGAASRILEREPIILFDYASVFNSCVMGRIIMFLGKGAKIVPKDFDLRKFLEA</sequence>
<reference evidence="2 3" key="1">
    <citation type="submission" date="2024-04" db="EMBL/GenBank/DDBJ databases">
        <authorList>
            <person name="Fracassetti M."/>
        </authorList>
    </citation>
    <scope>NUCLEOTIDE SEQUENCE [LARGE SCALE GENOMIC DNA]</scope>
</reference>
<dbReference type="AlphaFoldDB" id="A0AAV2EP80"/>
<gene>
    <name evidence="2" type="ORF">LTRI10_LOCUS28571</name>
</gene>
<evidence type="ECO:0000313" key="2">
    <source>
        <dbReference type="EMBL" id="CAL1387594.1"/>
    </source>
</evidence>
<evidence type="ECO:0000313" key="3">
    <source>
        <dbReference type="Proteomes" id="UP001497516"/>
    </source>
</evidence>
<protein>
    <submittedName>
        <fullName evidence="2">Uncharacterized protein</fullName>
    </submittedName>
</protein>
<name>A0AAV2EP80_9ROSI</name>